<organism evidence="1">
    <name type="scientific">virus sp. ctEfN2</name>
    <dbReference type="NCBI Taxonomy" id="2825810"/>
    <lineage>
        <taxon>Viruses</taxon>
    </lineage>
</organism>
<name>A0A8S5RMZ7_9VIRU</name>
<dbReference type="EMBL" id="BK059123">
    <property type="protein sequence ID" value="DAE32453.1"/>
    <property type="molecule type" value="Genomic_DNA"/>
</dbReference>
<proteinExistence type="predicted"/>
<protein>
    <submittedName>
        <fullName evidence="1">Uncharacterized protein</fullName>
    </submittedName>
</protein>
<sequence>MIKLKLSVMLLANIVCSIFCVEQLGCRQTSS</sequence>
<accession>A0A8S5RMZ7</accession>
<reference evidence="1" key="1">
    <citation type="journal article" date="2021" name="Proc. Natl. Acad. Sci. U.S.A.">
        <title>A Catalog of Tens of Thousands of Viruses from Human Metagenomes Reveals Hidden Associations with Chronic Diseases.</title>
        <authorList>
            <person name="Tisza M.J."/>
            <person name="Buck C.B."/>
        </authorList>
    </citation>
    <scope>NUCLEOTIDE SEQUENCE</scope>
    <source>
        <strain evidence="1">CtEfN2</strain>
    </source>
</reference>
<evidence type="ECO:0000313" key="1">
    <source>
        <dbReference type="EMBL" id="DAE32453.1"/>
    </source>
</evidence>